<dbReference type="EMBL" id="SDIL01000009">
    <property type="protein sequence ID" value="RXK41422.1"/>
    <property type="molecule type" value="Genomic_DNA"/>
</dbReference>
<dbReference type="PANTHER" id="PTHR14303:SF0">
    <property type="entry name" value="DNA POLYMERASE DELTA SUBUNIT 4"/>
    <property type="match status" value="1"/>
</dbReference>
<dbReference type="GO" id="GO:0003887">
    <property type="term" value="F:DNA-directed DNA polymerase activity"/>
    <property type="evidence" value="ECO:0007669"/>
    <property type="project" value="TreeGrafter"/>
</dbReference>
<sequence length="206" mass="22914">MPPRKSKTKSAAGLAQPTLNFRSKGPDTYRPKKPSLLRHSVSAASIGSAGSEHVDEDVSGEGKAGQSLMRGKNQIGVKGESQVLGDGKGSEKESQVVIENRGKPFEQQAKTKMLNVKSKEWDDIWESAVEEMGGMEPIHATEDNKIHHILRVFDMTSKYGPCVGMTRLQRWERANKWGLNPPPEIRAILTSVEDPTYRENVLYTWL</sequence>
<feature type="compositionally biased region" description="Low complexity" evidence="1">
    <location>
        <begin position="40"/>
        <end position="51"/>
    </location>
</feature>
<evidence type="ECO:0000313" key="2">
    <source>
        <dbReference type="EMBL" id="RXK41422.1"/>
    </source>
</evidence>
<keyword evidence="3" id="KW-1185">Reference proteome</keyword>
<dbReference type="InParanoid" id="A0A4Q1BTY2"/>
<dbReference type="STRING" id="5217.A0A4Q1BTY2"/>
<dbReference type="AlphaFoldDB" id="A0A4Q1BTY2"/>
<dbReference type="VEuPathDB" id="FungiDB:TREMEDRAFT_62821"/>
<dbReference type="PANTHER" id="PTHR14303">
    <property type="entry name" value="DNA POLYMERASE DELTA SUBUNIT 4"/>
    <property type="match status" value="1"/>
</dbReference>
<feature type="region of interest" description="Disordered" evidence="1">
    <location>
        <begin position="1"/>
        <end position="72"/>
    </location>
</feature>
<dbReference type="GO" id="GO:0000731">
    <property type="term" value="P:DNA synthesis involved in DNA repair"/>
    <property type="evidence" value="ECO:0007669"/>
    <property type="project" value="InterPro"/>
</dbReference>
<accession>A0A4Q1BTY2</accession>
<organism evidence="2 3">
    <name type="scientific">Tremella mesenterica</name>
    <name type="common">Jelly fungus</name>
    <dbReference type="NCBI Taxonomy" id="5217"/>
    <lineage>
        <taxon>Eukaryota</taxon>
        <taxon>Fungi</taxon>
        <taxon>Dikarya</taxon>
        <taxon>Basidiomycota</taxon>
        <taxon>Agaricomycotina</taxon>
        <taxon>Tremellomycetes</taxon>
        <taxon>Tremellales</taxon>
        <taxon>Tremellaceae</taxon>
        <taxon>Tremella</taxon>
    </lineage>
</organism>
<name>A0A4Q1BTY2_TREME</name>
<proteinExistence type="predicted"/>
<dbReference type="InterPro" id="IPR007218">
    <property type="entry name" value="DNA_pol_delta_4"/>
</dbReference>
<evidence type="ECO:0000313" key="3">
    <source>
        <dbReference type="Proteomes" id="UP000289152"/>
    </source>
</evidence>
<protein>
    <recommendedName>
        <fullName evidence="4">DNA polymerase delta subunit 4</fullName>
    </recommendedName>
</protein>
<evidence type="ECO:0000256" key="1">
    <source>
        <dbReference type="SAM" id="MobiDB-lite"/>
    </source>
</evidence>
<dbReference type="GO" id="GO:0043625">
    <property type="term" value="C:delta DNA polymerase complex"/>
    <property type="evidence" value="ECO:0007669"/>
    <property type="project" value="TreeGrafter"/>
</dbReference>
<dbReference type="Proteomes" id="UP000289152">
    <property type="component" value="Unassembled WGS sequence"/>
</dbReference>
<dbReference type="GO" id="GO:0006261">
    <property type="term" value="P:DNA-templated DNA replication"/>
    <property type="evidence" value="ECO:0007669"/>
    <property type="project" value="TreeGrafter"/>
</dbReference>
<gene>
    <name evidence="2" type="ORF">M231_01328</name>
</gene>
<dbReference type="OrthoDB" id="337486at2759"/>
<comment type="caution">
    <text evidence="2">The sequence shown here is derived from an EMBL/GenBank/DDBJ whole genome shotgun (WGS) entry which is preliminary data.</text>
</comment>
<evidence type="ECO:0008006" key="4">
    <source>
        <dbReference type="Google" id="ProtNLM"/>
    </source>
</evidence>
<dbReference type="Pfam" id="PF04081">
    <property type="entry name" value="DNA_pol_delta_4"/>
    <property type="match status" value="1"/>
</dbReference>
<reference evidence="2 3" key="1">
    <citation type="submission" date="2016-06" db="EMBL/GenBank/DDBJ databases">
        <title>Evolution of pathogenesis and genome organization in the Tremellales.</title>
        <authorList>
            <person name="Cuomo C."/>
            <person name="Litvintseva A."/>
            <person name="Heitman J."/>
            <person name="Chen Y."/>
            <person name="Sun S."/>
            <person name="Springer D."/>
            <person name="Dromer F."/>
            <person name="Young S."/>
            <person name="Zeng Q."/>
            <person name="Chapman S."/>
            <person name="Gujja S."/>
            <person name="Saif S."/>
            <person name="Birren B."/>
        </authorList>
    </citation>
    <scope>NUCLEOTIDE SEQUENCE [LARGE SCALE GENOMIC DNA]</scope>
    <source>
        <strain evidence="2 3">ATCC 28783</strain>
    </source>
</reference>